<dbReference type="STRING" id="177199.A0A420YBI0"/>
<keyword evidence="4 5" id="KW-0472">Membrane</keyword>
<feature type="transmembrane region" description="Helical" evidence="7">
    <location>
        <begin position="36"/>
        <end position="55"/>
    </location>
</feature>
<comment type="subcellular location">
    <subcellularLocation>
        <location evidence="1">Membrane</location>
        <topology evidence="1">Multi-pass membrane protein</topology>
    </subcellularLocation>
</comment>
<feature type="transmembrane region" description="Helical" evidence="7">
    <location>
        <begin position="166"/>
        <end position="187"/>
    </location>
</feature>
<organism evidence="9 10">
    <name type="scientific">Coniochaeta pulveracea</name>
    <dbReference type="NCBI Taxonomy" id="177199"/>
    <lineage>
        <taxon>Eukaryota</taxon>
        <taxon>Fungi</taxon>
        <taxon>Dikarya</taxon>
        <taxon>Ascomycota</taxon>
        <taxon>Pezizomycotina</taxon>
        <taxon>Sordariomycetes</taxon>
        <taxon>Sordariomycetidae</taxon>
        <taxon>Coniochaetales</taxon>
        <taxon>Coniochaetaceae</taxon>
        <taxon>Coniochaeta</taxon>
    </lineage>
</organism>
<feature type="transmembrane region" description="Helical" evidence="7">
    <location>
        <begin position="76"/>
        <end position="97"/>
    </location>
</feature>
<accession>A0A420YBI0</accession>
<feature type="transmembrane region" description="Helical" evidence="7">
    <location>
        <begin position="268"/>
        <end position="292"/>
    </location>
</feature>
<feature type="transmembrane region" description="Helical" evidence="7">
    <location>
        <begin position="199"/>
        <end position="219"/>
    </location>
</feature>
<dbReference type="PANTHER" id="PTHR13439">
    <property type="entry name" value="CT120 PROTEIN"/>
    <property type="match status" value="1"/>
</dbReference>
<evidence type="ECO:0000313" key="9">
    <source>
        <dbReference type="EMBL" id="RKU45233.1"/>
    </source>
</evidence>
<dbReference type="PANTHER" id="PTHR13439:SF0">
    <property type="entry name" value="TOPOISOMERASE I DAMAGE AFFECTED PROTEIN 4"/>
    <property type="match status" value="1"/>
</dbReference>
<evidence type="ECO:0000256" key="2">
    <source>
        <dbReference type="ARBA" id="ARBA00022692"/>
    </source>
</evidence>
<proteinExistence type="predicted"/>
<evidence type="ECO:0000256" key="1">
    <source>
        <dbReference type="ARBA" id="ARBA00004141"/>
    </source>
</evidence>
<dbReference type="Proteomes" id="UP000275385">
    <property type="component" value="Unassembled WGS sequence"/>
</dbReference>
<reference evidence="9 10" key="1">
    <citation type="submission" date="2018-08" db="EMBL/GenBank/DDBJ databases">
        <title>Draft genome of the lignicolous fungus Coniochaeta pulveracea.</title>
        <authorList>
            <person name="Borstlap C.J."/>
            <person name="De Witt R.N."/>
            <person name="Botha A."/>
            <person name="Volschenk H."/>
        </authorList>
    </citation>
    <scope>NUCLEOTIDE SEQUENCE [LARGE SCALE GENOMIC DNA]</scope>
    <source>
        <strain evidence="9 10">CAB683</strain>
    </source>
</reference>
<dbReference type="InterPro" id="IPR050846">
    <property type="entry name" value="TLCD"/>
</dbReference>
<keyword evidence="10" id="KW-1185">Reference proteome</keyword>
<evidence type="ECO:0000313" key="10">
    <source>
        <dbReference type="Proteomes" id="UP000275385"/>
    </source>
</evidence>
<dbReference type="Pfam" id="PF03798">
    <property type="entry name" value="TRAM_LAG1_CLN8"/>
    <property type="match status" value="1"/>
</dbReference>
<evidence type="ECO:0000256" key="7">
    <source>
        <dbReference type="SAM" id="Phobius"/>
    </source>
</evidence>
<dbReference type="InterPro" id="IPR006634">
    <property type="entry name" value="TLC-dom"/>
</dbReference>
<gene>
    <name evidence="9" type="ORF">DL546_002170</name>
</gene>
<dbReference type="OrthoDB" id="10266980at2759"/>
<feature type="transmembrane region" description="Helical" evidence="7">
    <location>
        <begin position="140"/>
        <end position="160"/>
    </location>
</feature>
<name>A0A420YBI0_9PEZI</name>
<evidence type="ECO:0000256" key="5">
    <source>
        <dbReference type="PROSITE-ProRule" id="PRU00205"/>
    </source>
</evidence>
<sequence>MRDPFPLPAIPALSDAVKPYADKLNLTGLPFHVHEVVGFALFYTFVQTTVSPIVSKALFPRFYPTDRAKKANWDSHVVSLVQSVAINCVALYVIFFDEERKAMDWQQRIWGYTGASGLVGSMAAGYFLWDFIMTVTHLDIFGVGLLAHAVSALTVYSFGFRPFLNFYAPVFILYELSTPFLNVHWFCDKLNLTGSKIQLYNGIALLVTFAGCRLVYGTFQSILVYIDMWKAVHTGPDASYVAAAYGKNGTMTDPDLTMMAFVKGTDPIPVWLASIYVASNVVLNTLNWHWFFKMISAVRKRFEPAKKEKEVPLSARGGSEKSDGSATTTAVDVLQDARKRRNTLEDLTPDSEELREGTIQ</sequence>
<dbReference type="GO" id="GO:0005783">
    <property type="term" value="C:endoplasmic reticulum"/>
    <property type="evidence" value="ECO:0007669"/>
    <property type="project" value="TreeGrafter"/>
</dbReference>
<dbReference type="PROSITE" id="PS50922">
    <property type="entry name" value="TLC"/>
    <property type="match status" value="1"/>
</dbReference>
<feature type="region of interest" description="Disordered" evidence="6">
    <location>
        <begin position="309"/>
        <end position="360"/>
    </location>
</feature>
<dbReference type="EMBL" id="QVQW01000022">
    <property type="protein sequence ID" value="RKU45233.1"/>
    <property type="molecule type" value="Genomic_DNA"/>
</dbReference>
<evidence type="ECO:0000256" key="6">
    <source>
        <dbReference type="SAM" id="MobiDB-lite"/>
    </source>
</evidence>
<evidence type="ECO:0000256" key="4">
    <source>
        <dbReference type="ARBA" id="ARBA00023136"/>
    </source>
</evidence>
<dbReference type="SMART" id="SM00724">
    <property type="entry name" value="TLC"/>
    <property type="match status" value="1"/>
</dbReference>
<dbReference type="GO" id="GO:0016020">
    <property type="term" value="C:membrane"/>
    <property type="evidence" value="ECO:0007669"/>
    <property type="project" value="UniProtKB-SubCell"/>
</dbReference>
<feature type="transmembrane region" description="Helical" evidence="7">
    <location>
        <begin position="109"/>
        <end position="128"/>
    </location>
</feature>
<comment type="caution">
    <text evidence="9">The sequence shown here is derived from an EMBL/GenBank/DDBJ whole genome shotgun (WGS) entry which is preliminary data.</text>
</comment>
<protein>
    <recommendedName>
        <fullName evidence="8">TLC domain-containing protein</fullName>
    </recommendedName>
</protein>
<dbReference type="GO" id="GO:0055088">
    <property type="term" value="P:lipid homeostasis"/>
    <property type="evidence" value="ECO:0007669"/>
    <property type="project" value="TreeGrafter"/>
</dbReference>
<evidence type="ECO:0000259" key="8">
    <source>
        <dbReference type="PROSITE" id="PS50922"/>
    </source>
</evidence>
<dbReference type="AlphaFoldDB" id="A0A420YBI0"/>
<keyword evidence="3 7" id="KW-1133">Transmembrane helix</keyword>
<evidence type="ECO:0000256" key="3">
    <source>
        <dbReference type="ARBA" id="ARBA00022989"/>
    </source>
</evidence>
<keyword evidence="2 5" id="KW-0812">Transmembrane</keyword>
<feature type="domain" description="TLC" evidence="8">
    <location>
        <begin position="68"/>
        <end position="303"/>
    </location>
</feature>